<evidence type="ECO:0000313" key="2">
    <source>
        <dbReference type="Proteomes" id="UP000091857"/>
    </source>
</evidence>
<comment type="caution">
    <text evidence="1">The sequence shown here is derived from an EMBL/GenBank/DDBJ whole genome shotgun (WGS) entry which is preliminary data.</text>
</comment>
<gene>
    <name evidence="1" type="ORF">MANES_08G079601v8</name>
</gene>
<accession>A0ACB7HBM9</accession>
<organism evidence="1 2">
    <name type="scientific">Manihot esculenta</name>
    <name type="common">Cassava</name>
    <name type="synonym">Jatropha manihot</name>
    <dbReference type="NCBI Taxonomy" id="3983"/>
    <lineage>
        <taxon>Eukaryota</taxon>
        <taxon>Viridiplantae</taxon>
        <taxon>Streptophyta</taxon>
        <taxon>Embryophyta</taxon>
        <taxon>Tracheophyta</taxon>
        <taxon>Spermatophyta</taxon>
        <taxon>Magnoliopsida</taxon>
        <taxon>eudicotyledons</taxon>
        <taxon>Gunneridae</taxon>
        <taxon>Pentapetalae</taxon>
        <taxon>rosids</taxon>
        <taxon>fabids</taxon>
        <taxon>Malpighiales</taxon>
        <taxon>Euphorbiaceae</taxon>
        <taxon>Crotonoideae</taxon>
        <taxon>Manihoteae</taxon>
        <taxon>Manihot</taxon>
    </lineage>
</organism>
<dbReference type="Proteomes" id="UP000091857">
    <property type="component" value="Chromosome 8"/>
</dbReference>
<proteinExistence type="predicted"/>
<sequence>MAGAELNRRESRWSLKGMTALVTGGTKGIGHAIVEELAGFGVAVHTCSRNLKELDRCLQEWKHKGFSVTGSVSDMFHPDQREKLMQIVSSIFDGKIDILVNNVGTSIASETLEQRAEDISIVMGSNFEATYHLCQLSHPLLKESGNGSIINISSITSVAATPLSAIYAASKGVINQITKNLACEWAKDMIRVNAISPGLIDISMIHAIKANPELDDYLYRFICKIPMARPGNPNDISSVVAFLCFPAASYITGQVIVVDGGFTINGFCLPNNKN</sequence>
<protein>
    <submittedName>
        <fullName evidence="1">Uncharacterized protein</fullName>
    </submittedName>
</protein>
<dbReference type="EMBL" id="CM004394">
    <property type="protein sequence ID" value="KAG8649349.1"/>
    <property type="molecule type" value="Genomic_DNA"/>
</dbReference>
<keyword evidence="2" id="KW-1185">Reference proteome</keyword>
<reference evidence="2" key="1">
    <citation type="journal article" date="2016" name="Nat. Biotechnol.">
        <title>Sequencing wild and cultivated cassava and related species reveals extensive interspecific hybridization and genetic diversity.</title>
        <authorList>
            <person name="Bredeson J.V."/>
            <person name="Lyons J.B."/>
            <person name="Prochnik S.E."/>
            <person name="Wu G.A."/>
            <person name="Ha C.M."/>
            <person name="Edsinger-Gonzales E."/>
            <person name="Grimwood J."/>
            <person name="Schmutz J."/>
            <person name="Rabbi I.Y."/>
            <person name="Egesi C."/>
            <person name="Nauluvula P."/>
            <person name="Lebot V."/>
            <person name="Ndunguru J."/>
            <person name="Mkamilo G."/>
            <person name="Bart R.S."/>
            <person name="Setter T.L."/>
            <person name="Gleadow R.M."/>
            <person name="Kulakow P."/>
            <person name="Ferguson M.E."/>
            <person name="Rounsley S."/>
            <person name="Rokhsar D.S."/>
        </authorList>
    </citation>
    <scope>NUCLEOTIDE SEQUENCE [LARGE SCALE GENOMIC DNA]</scope>
    <source>
        <strain evidence="2">cv. AM560-2</strain>
    </source>
</reference>
<name>A0ACB7HBM9_MANES</name>
<evidence type="ECO:0000313" key="1">
    <source>
        <dbReference type="EMBL" id="KAG8649349.1"/>
    </source>
</evidence>